<comment type="cofactor">
    <cofactor evidence="1">
        <name>Fe(2+)</name>
        <dbReference type="ChEBI" id="CHEBI:29033"/>
    </cofactor>
</comment>
<comment type="similarity">
    <text evidence="4">Belongs to the gamma-BBH/TMLD family.</text>
</comment>
<dbReference type="Pfam" id="PF02668">
    <property type="entry name" value="TauD"/>
    <property type="match status" value="1"/>
</dbReference>
<dbReference type="EC" id="1.14.11.8" evidence="5"/>
<dbReference type="CDD" id="cd00250">
    <property type="entry name" value="CAS_like"/>
    <property type="match status" value="1"/>
</dbReference>
<evidence type="ECO:0000256" key="3">
    <source>
        <dbReference type="ARBA" id="ARBA00005022"/>
    </source>
</evidence>
<sequence length="401" mass="46387">MIRKHFLQMFIQKDKYLVVDLPQGQTKFHYIWLRDHCRCKQCYDHLTIQRLVNSPEIPLEISPHHVSASEDGLSVNVVWPDEHQSKYDLKFLANNSYWPPLNPESGAKIHSGNGKLDKVPWNVEFLKENLPQVEYSKVMDTSTDDGIAEWCLKIWKYGFCFVNNTPVDPESTKKLIERIAFIRPTHYGGFWDFTSDLSTHDNAYSDVAIPLHIDNTYFTDPAGLQLFHLLKHTGEGGITTLCDSLHAANILKQQNPEYYEILSKIPVPAHSAGEENVFIQPSHAKPIINHDNEGNVIQVRWNTSDRSVMNGLSFKNPETEVPLFYAAIKKWNDIIESKDNEFFHQLKPGQCLIFDNWRVFHSRRTSFTGERRMCGAYINHDDYVSRVKLLNLSRDDLLETL</sequence>
<dbReference type="UniPathway" id="UPA00118"/>
<evidence type="ECO:0000256" key="5">
    <source>
        <dbReference type="ARBA" id="ARBA00012267"/>
    </source>
</evidence>
<dbReference type="GO" id="GO:0005506">
    <property type="term" value="F:iron ion binding"/>
    <property type="evidence" value="ECO:0007669"/>
    <property type="project" value="InterPro"/>
</dbReference>
<comment type="cofactor">
    <cofactor evidence="2">
        <name>L-ascorbate</name>
        <dbReference type="ChEBI" id="CHEBI:38290"/>
    </cofactor>
</comment>
<evidence type="ECO:0000256" key="12">
    <source>
        <dbReference type="ARBA" id="ARBA00031778"/>
    </source>
</evidence>
<evidence type="ECO:0000256" key="6">
    <source>
        <dbReference type="ARBA" id="ARBA00022723"/>
    </source>
</evidence>
<evidence type="ECO:0000313" key="20">
    <source>
        <dbReference type="Proteomes" id="UP000006853"/>
    </source>
</evidence>
<keyword evidence="7" id="KW-0124">Carnitine biosynthesis</keyword>
<dbReference type="Pfam" id="PF06155">
    <property type="entry name" value="GBBH-like_N"/>
    <property type="match status" value="1"/>
</dbReference>
<evidence type="ECO:0000313" key="19">
    <source>
        <dbReference type="EMBL" id="SCV11802.1"/>
    </source>
</evidence>
<dbReference type="InterPro" id="IPR010376">
    <property type="entry name" value="GBBH-like_N"/>
</dbReference>
<comment type="function">
    <text evidence="14">Converts trimethyllysine (TML) into hydroxytrimethyllysine (HTML).</text>
</comment>
<evidence type="ECO:0000256" key="13">
    <source>
        <dbReference type="ARBA" id="ARBA00032283"/>
    </source>
</evidence>
<dbReference type="Gene3D" id="3.60.130.10">
    <property type="entry name" value="Clavaminate synthase-like"/>
    <property type="match status" value="1"/>
</dbReference>
<dbReference type="GO" id="GO:0005739">
    <property type="term" value="C:mitochondrion"/>
    <property type="evidence" value="ECO:0007669"/>
    <property type="project" value="TreeGrafter"/>
</dbReference>
<dbReference type="InterPro" id="IPR012776">
    <property type="entry name" value="Trimethyllysine_dOase"/>
</dbReference>
<evidence type="ECO:0000256" key="4">
    <source>
        <dbReference type="ARBA" id="ARBA00008654"/>
    </source>
</evidence>
<keyword evidence="6" id="KW-0479">Metal-binding</keyword>
<dbReference type="Gene3D" id="3.30.2020.30">
    <property type="match status" value="1"/>
</dbReference>
<dbReference type="FunFam" id="3.60.130.10:FF:000001">
    <property type="entry name" value="Trimethyllysine dioxygenase, mitochondrial"/>
    <property type="match status" value="1"/>
</dbReference>
<dbReference type="EMBL" id="FR839628">
    <property type="protein sequence ID" value="SCV11802.1"/>
    <property type="molecule type" value="Genomic_DNA"/>
</dbReference>
<evidence type="ECO:0000259" key="18">
    <source>
        <dbReference type="Pfam" id="PF06155"/>
    </source>
</evidence>
<evidence type="ECO:0000256" key="1">
    <source>
        <dbReference type="ARBA" id="ARBA00001954"/>
    </source>
</evidence>
<keyword evidence="10" id="KW-0408">Iron</keyword>
<evidence type="ECO:0000256" key="10">
    <source>
        <dbReference type="ARBA" id="ARBA00023004"/>
    </source>
</evidence>
<proteinExistence type="inferred from homology"/>
<evidence type="ECO:0000259" key="17">
    <source>
        <dbReference type="Pfam" id="PF02668"/>
    </source>
</evidence>
<evidence type="ECO:0000256" key="2">
    <source>
        <dbReference type="ARBA" id="ARBA00001961"/>
    </source>
</evidence>
<dbReference type="GO" id="GO:0050353">
    <property type="term" value="F:trimethyllysine dioxygenase activity"/>
    <property type="evidence" value="ECO:0007669"/>
    <property type="project" value="UniProtKB-EC"/>
</dbReference>
<dbReference type="PANTHER" id="PTHR10696">
    <property type="entry name" value="GAMMA-BUTYROBETAINE HYDROXYLASE-RELATED"/>
    <property type="match status" value="1"/>
</dbReference>
<dbReference type="SUPFAM" id="SSF51197">
    <property type="entry name" value="Clavaminate synthase-like"/>
    <property type="match status" value="1"/>
</dbReference>
<comment type="pathway">
    <text evidence="3">Amine and polyamine biosynthesis; carnitine biosynthesis.</text>
</comment>
<evidence type="ECO:0000256" key="15">
    <source>
        <dbReference type="ARBA" id="ARBA00049334"/>
    </source>
</evidence>
<gene>
    <name evidence="19" type="primary">TML1</name>
    <name evidence="19" type="ordered locus">PP7435_Chr1-0437</name>
</gene>
<evidence type="ECO:0000256" key="8">
    <source>
        <dbReference type="ARBA" id="ARBA00022964"/>
    </source>
</evidence>
<reference evidence="19 20" key="2">
    <citation type="journal article" date="2016" name="FEMS Yeast Res.">
        <title>Curation of the genome annotation of Pichia pastoris (Komagataella phaffii) CBS7435 from gene level to protein function.</title>
        <authorList>
            <person name="Valli M."/>
            <person name="Tatto N.E."/>
            <person name="Peymann A."/>
            <person name="Gruber C."/>
            <person name="Landes N."/>
            <person name="Ekker H."/>
            <person name="Thallinger G.G."/>
            <person name="Mattanovich D."/>
            <person name="Gasser B."/>
            <person name="Graf A.B."/>
        </authorList>
    </citation>
    <scope>GENOME REANNOTATION</scope>
    <source>
        <strain evidence="19 20">ATCC 76273 / CBS 7435 / CECT 11047 / NRRL Y-11430 / Wegner 21-1</strain>
    </source>
</reference>
<dbReference type="NCBIfam" id="TIGR02410">
    <property type="entry name" value="carnitine_TMLD"/>
    <property type="match status" value="1"/>
</dbReference>
<comment type="catalytic activity">
    <reaction evidence="15">
        <text>N(6),N(6),N(6)-trimethyl-L-lysine + 2-oxoglutarate + O2 = (3S)-3-hydroxy-N(6),N(6),N(6)-trimethyl-L-lysine + succinate + CO2</text>
        <dbReference type="Rhea" id="RHEA:14181"/>
        <dbReference type="ChEBI" id="CHEBI:15379"/>
        <dbReference type="ChEBI" id="CHEBI:16526"/>
        <dbReference type="ChEBI" id="CHEBI:16810"/>
        <dbReference type="ChEBI" id="CHEBI:30031"/>
        <dbReference type="ChEBI" id="CHEBI:58100"/>
        <dbReference type="ChEBI" id="CHEBI:141499"/>
        <dbReference type="EC" id="1.14.11.8"/>
    </reaction>
</comment>
<evidence type="ECO:0000256" key="7">
    <source>
        <dbReference type="ARBA" id="ARBA00022873"/>
    </source>
</evidence>
<dbReference type="InterPro" id="IPR050411">
    <property type="entry name" value="AlphaKG_dependent_hydroxylases"/>
</dbReference>
<evidence type="ECO:0000256" key="14">
    <source>
        <dbReference type="ARBA" id="ARBA00046008"/>
    </source>
</evidence>
<dbReference type="PANTHER" id="PTHR10696:SF51">
    <property type="entry name" value="TRIMETHYLLYSINE DIOXYGENASE, MITOCHONDRIAL"/>
    <property type="match status" value="1"/>
</dbReference>
<evidence type="ECO:0000256" key="16">
    <source>
        <dbReference type="ARBA" id="ARBA00071191"/>
    </source>
</evidence>
<keyword evidence="8 19" id="KW-0223">Dioxygenase</keyword>
<protein>
    <recommendedName>
        <fullName evidence="16">Trimethyllysine dioxygenase</fullName>
        <ecNumber evidence="5">1.14.11.8</ecNumber>
    </recommendedName>
    <alternativeName>
        <fullName evidence="12">Epsilon-trimethyllysine 2-oxoglutarate dioxygenase</fullName>
    </alternativeName>
    <alternativeName>
        <fullName evidence="11">TML hydroxylase</fullName>
    </alternativeName>
    <alternativeName>
        <fullName evidence="13">TML-alpha-ketoglutarate dioxygenase</fullName>
    </alternativeName>
</protein>
<dbReference type="InterPro" id="IPR003819">
    <property type="entry name" value="TauD/TfdA-like"/>
</dbReference>
<feature type="domain" description="Gamma-butyrobetaine hydroxylase-like N-terminal" evidence="18">
    <location>
        <begin position="12"/>
        <end position="92"/>
    </location>
</feature>
<evidence type="ECO:0000256" key="9">
    <source>
        <dbReference type="ARBA" id="ARBA00023002"/>
    </source>
</evidence>
<keyword evidence="20" id="KW-1185">Reference proteome</keyword>
<keyword evidence="9" id="KW-0560">Oxidoreductase</keyword>
<dbReference type="InterPro" id="IPR042098">
    <property type="entry name" value="TauD-like_sf"/>
</dbReference>
<dbReference type="InterPro" id="IPR038492">
    <property type="entry name" value="GBBH-like_N_sf"/>
</dbReference>
<dbReference type="FunFam" id="3.30.2020.30:FF:000002">
    <property type="entry name" value="Putative gamma-butyrobetaine dioxygenase"/>
    <property type="match status" value="1"/>
</dbReference>
<dbReference type="AlphaFoldDB" id="A0A1G4KP69"/>
<name>A0A1G4KP69_KOMPC</name>
<dbReference type="Proteomes" id="UP000006853">
    <property type="component" value="Chromosome 1"/>
</dbReference>
<evidence type="ECO:0000256" key="11">
    <source>
        <dbReference type="ARBA" id="ARBA00030363"/>
    </source>
</evidence>
<accession>A0A1G4KP69</accession>
<dbReference type="SMR" id="A0A1G4KP69"/>
<dbReference type="GO" id="GO:0045329">
    <property type="term" value="P:carnitine biosynthetic process"/>
    <property type="evidence" value="ECO:0007669"/>
    <property type="project" value="UniProtKB-UniPathway"/>
</dbReference>
<feature type="domain" description="TauD/TfdA-like" evidence="17">
    <location>
        <begin position="133"/>
        <end position="377"/>
    </location>
</feature>
<organism evidence="19 20">
    <name type="scientific">Komagataella phaffii (strain ATCC 76273 / CBS 7435 / CECT 11047 / NRRL Y-11430 / Wegner 21-1)</name>
    <name type="common">Yeast</name>
    <name type="synonym">Pichia pastoris</name>
    <dbReference type="NCBI Taxonomy" id="981350"/>
    <lineage>
        <taxon>Eukaryota</taxon>
        <taxon>Fungi</taxon>
        <taxon>Dikarya</taxon>
        <taxon>Ascomycota</taxon>
        <taxon>Saccharomycotina</taxon>
        <taxon>Pichiomycetes</taxon>
        <taxon>Pichiales</taxon>
        <taxon>Pichiaceae</taxon>
        <taxon>Komagataella</taxon>
    </lineage>
</organism>
<reference evidence="19 20" key="1">
    <citation type="journal article" date="2011" name="J. Biotechnol.">
        <title>High-quality genome sequence of Pichia pastoris CBS7435.</title>
        <authorList>
            <person name="Kuberl A."/>
            <person name="Schneider J."/>
            <person name="Thallinger G.G."/>
            <person name="Anderl I."/>
            <person name="Wibberg D."/>
            <person name="Hajek T."/>
            <person name="Jaenicke S."/>
            <person name="Brinkrolf K."/>
            <person name="Goesmann A."/>
            <person name="Szczepanowski R."/>
            <person name="Puhler A."/>
            <person name="Schwab H."/>
            <person name="Glieder A."/>
            <person name="Pichler H."/>
        </authorList>
    </citation>
    <scope>NUCLEOTIDE SEQUENCE [LARGE SCALE GENOMIC DNA]</scope>
    <source>
        <strain evidence="20">ATCC 76273 / CBS 7435 / CECT 11047 / NRRL Y-11430 / Wegner 21-1</strain>
    </source>
</reference>